<reference evidence="1" key="2">
    <citation type="submission" date="2011-02" db="EMBL/GenBank/DDBJ databases">
        <authorList>
            <person name="MacLean D."/>
        </authorList>
    </citation>
    <scope>NUCLEOTIDE SEQUENCE</scope>
</reference>
<proteinExistence type="predicted"/>
<organism evidence="1">
    <name type="scientific">Albugo laibachii Nc14</name>
    <dbReference type="NCBI Taxonomy" id="890382"/>
    <lineage>
        <taxon>Eukaryota</taxon>
        <taxon>Sar</taxon>
        <taxon>Stramenopiles</taxon>
        <taxon>Oomycota</taxon>
        <taxon>Peronosporomycetes</taxon>
        <taxon>Albuginales</taxon>
        <taxon>Albuginaceae</taxon>
        <taxon>Albugo</taxon>
    </lineage>
</organism>
<gene>
    <name evidence="1" type="primary">AlNc14C47G3762</name>
    <name evidence="1" type="ORF">ALNC14_043620</name>
</gene>
<protein>
    <submittedName>
        <fullName evidence="1">AlNc14C47G3762 protein</fullName>
    </submittedName>
</protein>
<dbReference type="EMBL" id="FR824092">
    <property type="protein sequence ID" value="CCA18219.1"/>
    <property type="molecule type" value="Genomic_DNA"/>
</dbReference>
<sequence length="87" mass="10402">MYFALHKVFHQQIVQIEDYEQYIKTSYIDSLFSVHLSVILKCREITRNILRDVVLLCTHLTWYEFLVSIPLMRLEYHANNASISILI</sequence>
<reference evidence="1" key="1">
    <citation type="journal article" date="2011" name="PLoS Biol.">
        <title>Gene gain and loss during evolution of obligate parasitism in the white rust pathogen of Arabidopsis thaliana.</title>
        <authorList>
            <person name="Kemen E."/>
            <person name="Gardiner A."/>
            <person name="Schultz-Larsen T."/>
            <person name="Kemen A.C."/>
            <person name="Balmuth A.L."/>
            <person name="Robert-Seilaniantz A."/>
            <person name="Bailey K."/>
            <person name="Holub E."/>
            <person name="Studholme D.J."/>
            <person name="Maclean D."/>
            <person name="Jones J.D."/>
        </authorList>
    </citation>
    <scope>NUCLEOTIDE SEQUENCE</scope>
</reference>
<dbReference type="AlphaFoldDB" id="F0WAP8"/>
<name>F0WAP8_9STRA</name>
<dbReference type="HOGENOM" id="CLU_2488057_0_0_1"/>
<evidence type="ECO:0000313" key="1">
    <source>
        <dbReference type="EMBL" id="CCA18219.1"/>
    </source>
</evidence>
<accession>F0WAP8</accession>